<evidence type="ECO:0000313" key="3">
    <source>
        <dbReference type="Proteomes" id="UP001054837"/>
    </source>
</evidence>
<evidence type="ECO:0000256" key="1">
    <source>
        <dbReference type="SAM" id="MobiDB-lite"/>
    </source>
</evidence>
<organism evidence="2 3">
    <name type="scientific">Caerostris darwini</name>
    <dbReference type="NCBI Taxonomy" id="1538125"/>
    <lineage>
        <taxon>Eukaryota</taxon>
        <taxon>Metazoa</taxon>
        <taxon>Ecdysozoa</taxon>
        <taxon>Arthropoda</taxon>
        <taxon>Chelicerata</taxon>
        <taxon>Arachnida</taxon>
        <taxon>Araneae</taxon>
        <taxon>Araneomorphae</taxon>
        <taxon>Entelegynae</taxon>
        <taxon>Araneoidea</taxon>
        <taxon>Araneidae</taxon>
        <taxon>Caerostris</taxon>
    </lineage>
</organism>
<accession>A0AAV4UWE4</accession>
<feature type="compositionally biased region" description="Basic and acidic residues" evidence="1">
    <location>
        <begin position="1"/>
        <end position="16"/>
    </location>
</feature>
<name>A0AAV4UWE4_9ARAC</name>
<dbReference type="AlphaFoldDB" id="A0AAV4UWE4"/>
<comment type="caution">
    <text evidence="2">The sequence shown here is derived from an EMBL/GenBank/DDBJ whole genome shotgun (WGS) entry which is preliminary data.</text>
</comment>
<feature type="region of interest" description="Disordered" evidence="1">
    <location>
        <begin position="1"/>
        <end position="20"/>
    </location>
</feature>
<dbReference type="Proteomes" id="UP001054837">
    <property type="component" value="Unassembled WGS sequence"/>
</dbReference>
<evidence type="ECO:0000313" key="2">
    <source>
        <dbReference type="EMBL" id="GIY62222.1"/>
    </source>
</evidence>
<gene>
    <name evidence="2" type="ORF">CDAR_586161</name>
</gene>
<proteinExistence type="predicted"/>
<reference evidence="2 3" key="1">
    <citation type="submission" date="2021-06" db="EMBL/GenBank/DDBJ databases">
        <title>Caerostris darwini draft genome.</title>
        <authorList>
            <person name="Kono N."/>
            <person name="Arakawa K."/>
        </authorList>
    </citation>
    <scope>NUCLEOTIDE SEQUENCE [LARGE SCALE GENOMIC DNA]</scope>
</reference>
<protein>
    <submittedName>
        <fullName evidence="2">Uncharacterized protein</fullName>
    </submittedName>
</protein>
<keyword evidence="3" id="KW-1185">Reference proteome</keyword>
<dbReference type="EMBL" id="BPLQ01012064">
    <property type="protein sequence ID" value="GIY62222.1"/>
    <property type="molecule type" value="Genomic_DNA"/>
</dbReference>
<sequence length="117" mass="13435">MGPKKSKDAEKENEKNIKKKGRKFSRIERCEERRLERTARVNDSFCEGEGVCAKMKPIRHCDPGGWGLLCVPIHLISEVGKLPVLQDSFRLLVKHPTTLPSKKKLRCEGLQHFTKRP</sequence>